<dbReference type="AlphaFoldDB" id="A0A2Y9LAS7"/>
<feature type="transmembrane region" description="Helical" evidence="19">
    <location>
        <begin position="910"/>
        <end position="932"/>
    </location>
</feature>
<dbReference type="PANTHER" id="PTHR45656">
    <property type="entry name" value="PROTEIN CBR-CLEC-78"/>
    <property type="match status" value="1"/>
</dbReference>
<evidence type="ECO:0000256" key="11">
    <source>
        <dbReference type="ARBA" id="ARBA00023157"/>
    </source>
</evidence>
<evidence type="ECO:0000256" key="12">
    <source>
        <dbReference type="ARBA" id="ARBA00023180"/>
    </source>
</evidence>
<dbReference type="FunFam" id="2.10.70.10:FF:000039">
    <property type="entry name" value="seizure 6-like protein 2 isoform X2"/>
    <property type="match status" value="1"/>
</dbReference>
<keyword evidence="5 19" id="KW-0812">Transmembrane</keyword>
<evidence type="ECO:0000313" key="23">
    <source>
        <dbReference type="RefSeq" id="XP_022382323.1"/>
    </source>
</evidence>
<evidence type="ECO:0000256" key="16">
    <source>
        <dbReference type="PROSITE-ProRule" id="PRU00059"/>
    </source>
</evidence>
<dbReference type="PROSITE" id="PS50923">
    <property type="entry name" value="SUSHI"/>
    <property type="match status" value="5"/>
</dbReference>
<feature type="domain" description="CUB" evidence="20">
    <location>
        <begin position="401"/>
        <end position="511"/>
    </location>
</feature>
<dbReference type="CDD" id="cd00033">
    <property type="entry name" value="CCP"/>
    <property type="match status" value="5"/>
</dbReference>
<dbReference type="Pfam" id="PF00084">
    <property type="entry name" value="Sushi"/>
    <property type="match status" value="5"/>
</dbReference>
<feature type="disulfide bond" evidence="16">
    <location>
        <begin position="401"/>
        <end position="428"/>
    </location>
</feature>
<keyword evidence="3" id="KW-1003">Cell membrane</keyword>
<evidence type="ECO:0000256" key="6">
    <source>
        <dbReference type="ARBA" id="ARBA00022729"/>
    </source>
</evidence>
<dbReference type="GO" id="GO:0008344">
    <property type="term" value="P:adult locomotory behavior"/>
    <property type="evidence" value="ECO:0007669"/>
    <property type="project" value="UniProtKB-ARBA"/>
</dbReference>
<dbReference type="FunFam" id="2.10.70.10:FF:000010">
    <property type="entry name" value="Seizure related 6 homolog like"/>
    <property type="match status" value="1"/>
</dbReference>
<feature type="compositionally biased region" description="Pro residues" evidence="18">
    <location>
        <begin position="175"/>
        <end position="197"/>
    </location>
</feature>
<evidence type="ECO:0000256" key="7">
    <source>
        <dbReference type="ARBA" id="ARBA00022737"/>
    </source>
</evidence>
<dbReference type="Proteomes" id="UP000248482">
    <property type="component" value="Unplaced"/>
</dbReference>
<keyword evidence="6" id="KW-0732">Signal</keyword>
<dbReference type="Pfam" id="PF00431">
    <property type="entry name" value="CUB"/>
    <property type="match status" value="1"/>
</dbReference>
<dbReference type="Gene3D" id="2.10.70.10">
    <property type="entry name" value="Complement Module, domain 1"/>
    <property type="match status" value="5"/>
</dbReference>
<dbReference type="FunFam" id="2.10.70.10:FF:000009">
    <property type="entry name" value="Seizure related 6 homolog like"/>
    <property type="match status" value="1"/>
</dbReference>
<name>A0A2Y9LAS7_ENHLU</name>
<evidence type="ECO:0000256" key="1">
    <source>
        <dbReference type="ARBA" id="ARBA00004115"/>
    </source>
</evidence>
<evidence type="ECO:0000259" key="21">
    <source>
        <dbReference type="PROSITE" id="PS50923"/>
    </source>
</evidence>
<dbReference type="GO" id="GO:0060074">
    <property type="term" value="P:synapse maturation"/>
    <property type="evidence" value="ECO:0007669"/>
    <property type="project" value="UniProtKB-ARBA"/>
</dbReference>
<comment type="similarity">
    <text evidence="14">Belongs to the SEZ6 family.</text>
</comment>
<keyword evidence="7" id="KW-0677">Repeat</keyword>
<feature type="domain" description="Sushi" evidence="21">
    <location>
        <begin position="340"/>
        <end position="399"/>
    </location>
</feature>
<dbReference type="InterPro" id="IPR000859">
    <property type="entry name" value="CUB_dom"/>
</dbReference>
<dbReference type="OrthoDB" id="9935125at2759"/>
<keyword evidence="12" id="KW-0325">Glycoprotein</keyword>
<dbReference type="CDD" id="cd00041">
    <property type="entry name" value="CUB"/>
    <property type="match status" value="3"/>
</dbReference>
<feature type="domain" description="Sushi" evidence="21">
    <location>
        <begin position="755"/>
        <end position="818"/>
    </location>
</feature>
<keyword evidence="22" id="KW-1185">Reference proteome</keyword>
<feature type="domain" description="CUB" evidence="20">
    <location>
        <begin position="225"/>
        <end position="338"/>
    </location>
</feature>
<dbReference type="SMART" id="SM00032">
    <property type="entry name" value="CCP"/>
    <property type="match status" value="5"/>
</dbReference>
<comment type="caution">
    <text evidence="17">Lacks conserved residue(s) required for the propagation of feature annotation.</text>
</comment>
<evidence type="ECO:0000256" key="15">
    <source>
        <dbReference type="ARBA" id="ARBA00069089"/>
    </source>
</evidence>
<feature type="domain" description="Sushi" evidence="21">
    <location>
        <begin position="514"/>
        <end position="577"/>
    </location>
</feature>
<feature type="region of interest" description="Disordered" evidence="18">
    <location>
        <begin position="1"/>
        <end position="31"/>
    </location>
</feature>
<dbReference type="FunFam" id="2.10.70.10:FF:000012">
    <property type="entry name" value="Seizure related 6 homolog like"/>
    <property type="match status" value="1"/>
</dbReference>
<feature type="region of interest" description="Disordered" evidence="18">
    <location>
        <begin position="117"/>
        <end position="205"/>
    </location>
</feature>
<dbReference type="SMART" id="SM00042">
    <property type="entry name" value="CUB"/>
    <property type="match status" value="3"/>
</dbReference>
<evidence type="ECO:0000256" key="18">
    <source>
        <dbReference type="SAM" id="MobiDB-lite"/>
    </source>
</evidence>
<gene>
    <name evidence="23" type="primary">LOC111162299</name>
</gene>
<dbReference type="GO" id="GO:0043025">
    <property type="term" value="C:neuronal cell body"/>
    <property type="evidence" value="ECO:0007669"/>
    <property type="project" value="UniProtKB-ARBA"/>
</dbReference>
<evidence type="ECO:0000256" key="4">
    <source>
        <dbReference type="ARBA" id="ARBA00022659"/>
    </source>
</evidence>
<dbReference type="KEGG" id="elk:111162299"/>
<evidence type="ECO:0000313" key="22">
    <source>
        <dbReference type="Proteomes" id="UP000248482"/>
    </source>
</evidence>
<evidence type="ECO:0000256" key="5">
    <source>
        <dbReference type="ARBA" id="ARBA00022692"/>
    </source>
</evidence>
<dbReference type="RefSeq" id="XP_022382323.1">
    <property type="nucleotide sequence ID" value="XM_022526615.1"/>
</dbReference>
<evidence type="ECO:0000256" key="17">
    <source>
        <dbReference type="PROSITE-ProRule" id="PRU00302"/>
    </source>
</evidence>
<comment type="function">
    <text evidence="13">May contribute to specialized endoplasmic reticulum functions in neurons.</text>
</comment>
<keyword evidence="10 19" id="KW-0472">Membrane</keyword>
<comment type="subcellular location">
    <subcellularLocation>
        <location evidence="2">Cell membrane</location>
        <topology evidence="2">Single-pass type I membrane protein</topology>
    </subcellularLocation>
    <subcellularLocation>
        <location evidence="1">Endoplasmic reticulum membrane</location>
        <topology evidence="1">Single-pass type I membrane protein</topology>
    </subcellularLocation>
</comment>
<keyword evidence="9 19" id="KW-1133">Transmembrane helix</keyword>
<evidence type="ECO:0000259" key="20">
    <source>
        <dbReference type="PROSITE" id="PS01180"/>
    </source>
</evidence>
<dbReference type="PROSITE" id="PS01180">
    <property type="entry name" value="CUB"/>
    <property type="match status" value="3"/>
</dbReference>
<feature type="region of interest" description="Disordered" evidence="18">
    <location>
        <begin position="963"/>
        <end position="987"/>
    </location>
</feature>
<dbReference type="PANTHER" id="PTHR45656:SF2">
    <property type="entry name" value="SEIZURE 6-LIKE PROTEIN 2"/>
    <property type="match status" value="1"/>
</dbReference>
<evidence type="ECO:0000256" key="10">
    <source>
        <dbReference type="ARBA" id="ARBA00023136"/>
    </source>
</evidence>
<feature type="domain" description="CUB" evidence="20">
    <location>
        <begin position="579"/>
        <end position="690"/>
    </location>
</feature>
<dbReference type="FunFam" id="2.60.120.290:FF:000015">
    <property type="entry name" value="Seizure protein 6 homolog isoform 2"/>
    <property type="match status" value="1"/>
</dbReference>
<dbReference type="InterPro" id="IPR035914">
    <property type="entry name" value="Sperma_CUB_dom_sf"/>
</dbReference>
<keyword evidence="4 17" id="KW-0768">Sushi</keyword>
<dbReference type="SUPFAM" id="SSF49854">
    <property type="entry name" value="Spermadhesin, CUB domain"/>
    <property type="match status" value="3"/>
</dbReference>
<evidence type="ECO:0000256" key="19">
    <source>
        <dbReference type="SAM" id="Phobius"/>
    </source>
</evidence>
<keyword evidence="8" id="KW-0256">Endoplasmic reticulum</keyword>
<dbReference type="FunFam" id="2.60.120.290:FF:000022">
    <property type="entry name" value="seizure 6-like protein 2 isoform X2"/>
    <property type="match status" value="1"/>
</dbReference>
<organism evidence="22 23">
    <name type="scientific">Enhydra lutris kenyoni</name>
    <name type="common">northern sea otter</name>
    <dbReference type="NCBI Taxonomy" id="391180"/>
    <lineage>
        <taxon>Eukaryota</taxon>
        <taxon>Metazoa</taxon>
        <taxon>Chordata</taxon>
        <taxon>Craniata</taxon>
        <taxon>Vertebrata</taxon>
        <taxon>Euteleostomi</taxon>
        <taxon>Mammalia</taxon>
        <taxon>Eutheria</taxon>
        <taxon>Laurasiatheria</taxon>
        <taxon>Carnivora</taxon>
        <taxon>Caniformia</taxon>
        <taxon>Musteloidea</taxon>
        <taxon>Mustelidae</taxon>
        <taxon>Lutrinae</taxon>
        <taxon>Enhydra</taxon>
    </lineage>
</organism>
<dbReference type="FunFam" id="2.10.70.10:FF:000025">
    <property type="entry name" value="seizure 6-like protein 2 isoform X2"/>
    <property type="match status" value="1"/>
</dbReference>
<sequence length="987" mass="105275">MLTEVPHSVGGEWGGEEGVGVPGTAGSPSSTLGFQPSLGPSELLQAQLTRGEEELWKRSFWRRKECGAVEGLTQLHLLGLPLKEEEALPEPGSEAPTVASEVLAELLHGALLRRGPEMGYLPGSDPDPTLATPPAGQTLAAPSLPRATEPGTGPLTTAVTPKGGRGAGPTAPELLTPPPGTTAPPLPGPASPGPPLGPEVGEEETTTTIITTTTVTTTVTSPVLCNNNISEGEGHVESPDLGSAASRTAGLLDCTYSIHVYPGYGIEIQVQMLNLSREEELLVLAGGGSPGLAPRLLANSSMLGEGQVLRSPTNRLLLHFQSPRVPRGGGFRIHYQAYLLSCGFPPRPAHGDVSVTDLHPGGTATFHCDSGYQLQGEETLICLNGTRPAWSGEPPSCVASCGGTIHNATLGRIVSPEPGGAAGPNLTCRWVIEAAEGRRLHLHFERVSLDEDNDRLMVRSGGSPLSPVIYDSDMDDVPERGLISDAQSLYVELLSETPANPLLLSLRFEAFEEDRCFAPFLAHGNVTTTDPEYRPGALATFSCLPGYALEPPGPPNAIECVDPTEPHWNDTEPACKAMCGGELSEAAGVVLSPDWPQSYSPGQDCVWGLHVQEEKRILLQVEILNVREGDMLTLFDGDGPSARVLAQLRGPQPRRRLLSSGPDLTLQFQAPPGPPNPGLGQGFVLHFKEVPRNDTCPELPPPEWGWRTASHGDLIRGTVLTYQCEPGYELLGSDILTCQWDLSWSAAPPACQKIMTCADPGEITNGHRTTSDAGFPVGSHVQYRCLPGYSLEGAAVLTCYSRDTGTPKWSDRVPKCALKYEPCLNPGVPENGYQTLYKHHYQAGESLRFFCYEGFELIGEVTITCVPGHPSQWTSQPPLCKVAYEELLDNRKLEVTQTTDPSRQLEGGNLALAILLPLGLVIVLGSGVYIYYTKLQGKSLFGFSGSHSYSPITVESDFSNPLYEAGVSPSPESPSPSPLESPISQLP</sequence>
<dbReference type="STRING" id="391180.A0A2Y9LAS7"/>
<feature type="domain" description="Sushi" evidence="21">
    <location>
        <begin position="821"/>
        <end position="882"/>
    </location>
</feature>
<feature type="disulfide bond" evidence="17">
    <location>
        <begin position="724"/>
        <end position="751"/>
    </location>
</feature>
<dbReference type="SUPFAM" id="SSF57535">
    <property type="entry name" value="Complement control module/SCR domain"/>
    <property type="match status" value="5"/>
</dbReference>
<evidence type="ECO:0000256" key="9">
    <source>
        <dbReference type="ARBA" id="ARBA00022989"/>
    </source>
</evidence>
<dbReference type="GeneID" id="111162299"/>
<evidence type="ECO:0000256" key="2">
    <source>
        <dbReference type="ARBA" id="ARBA00004251"/>
    </source>
</evidence>
<proteinExistence type="inferred from homology"/>
<dbReference type="GO" id="GO:0005886">
    <property type="term" value="C:plasma membrane"/>
    <property type="evidence" value="ECO:0007669"/>
    <property type="project" value="UniProtKB-SubCell"/>
</dbReference>
<evidence type="ECO:0000256" key="14">
    <source>
        <dbReference type="ARBA" id="ARBA00060982"/>
    </source>
</evidence>
<evidence type="ECO:0000256" key="8">
    <source>
        <dbReference type="ARBA" id="ARBA00022824"/>
    </source>
</evidence>
<dbReference type="GO" id="GO:0005789">
    <property type="term" value="C:endoplasmic reticulum membrane"/>
    <property type="evidence" value="ECO:0007669"/>
    <property type="project" value="UniProtKB-SubCell"/>
</dbReference>
<accession>A0A2Y9LAS7</accession>
<dbReference type="InterPro" id="IPR000436">
    <property type="entry name" value="Sushi_SCR_CCP_dom"/>
</dbReference>
<reference evidence="23" key="1">
    <citation type="submission" date="2025-08" db="UniProtKB">
        <authorList>
            <consortium name="RefSeq"/>
        </authorList>
    </citation>
    <scope>IDENTIFICATION</scope>
    <source>
        <tissue evidence="23">Blood</tissue>
    </source>
</reference>
<protein>
    <recommendedName>
        <fullName evidence="15">Seizure 6-like protein 2</fullName>
    </recommendedName>
</protein>
<feature type="domain" description="Sushi" evidence="21">
    <location>
        <begin position="694"/>
        <end position="753"/>
    </location>
</feature>
<dbReference type="Gene3D" id="2.60.120.290">
    <property type="entry name" value="Spermadhesin, CUB domain"/>
    <property type="match status" value="3"/>
</dbReference>
<dbReference type="GO" id="GO:0021680">
    <property type="term" value="P:cerebellar Purkinje cell layer development"/>
    <property type="evidence" value="ECO:0007669"/>
    <property type="project" value="UniProtKB-ARBA"/>
</dbReference>
<evidence type="ECO:0000256" key="3">
    <source>
        <dbReference type="ARBA" id="ARBA00022475"/>
    </source>
</evidence>
<evidence type="ECO:0000256" key="13">
    <source>
        <dbReference type="ARBA" id="ARBA00056381"/>
    </source>
</evidence>
<feature type="compositionally biased region" description="Gly residues" evidence="18">
    <location>
        <begin position="11"/>
        <end position="23"/>
    </location>
</feature>
<keyword evidence="11 17" id="KW-1015">Disulfide bond</keyword>
<dbReference type="InterPro" id="IPR051277">
    <property type="entry name" value="SEZ6_CSMD_C4BPB_Regulators"/>
</dbReference>
<dbReference type="InterPro" id="IPR035976">
    <property type="entry name" value="Sushi/SCR/CCP_sf"/>
</dbReference>